<feature type="compositionally biased region" description="Polar residues" evidence="2">
    <location>
        <begin position="197"/>
        <end position="207"/>
    </location>
</feature>
<keyword evidence="5" id="KW-1185">Reference proteome</keyword>
<reference evidence="4 5" key="1">
    <citation type="journal article" date="2018" name="Front. Plant Sci.">
        <title>Red Clover (Trifolium pratense) and Zigzag Clover (T. medium) - A Picture of Genomic Similarities and Differences.</title>
        <authorList>
            <person name="Dluhosova J."/>
            <person name="Istvanek J."/>
            <person name="Nedelnik J."/>
            <person name="Repkova J."/>
        </authorList>
    </citation>
    <scope>NUCLEOTIDE SEQUENCE [LARGE SCALE GENOMIC DNA]</scope>
    <source>
        <strain evidence="5">cv. 10/8</strain>
        <tissue evidence="4">Leaf</tissue>
    </source>
</reference>
<evidence type="ECO:0000259" key="3">
    <source>
        <dbReference type="PROSITE" id="PS50158"/>
    </source>
</evidence>
<dbReference type="InterPro" id="IPR001878">
    <property type="entry name" value="Znf_CCHC"/>
</dbReference>
<evidence type="ECO:0000313" key="5">
    <source>
        <dbReference type="Proteomes" id="UP000265520"/>
    </source>
</evidence>
<proteinExistence type="predicted"/>
<dbReference type="Pfam" id="PF14223">
    <property type="entry name" value="Retrotran_gag_2"/>
    <property type="match status" value="1"/>
</dbReference>
<organism evidence="4 5">
    <name type="scientific">Trifolium medium</name>
    <dbReference type="NCBI Taxonomy" id="97028"/>
    <lineage>
        <taxon>Eukaryota</taxon>
        <taxon>Viridiplantae</taxon>
        <taxon>Streptophyta</taxon>
        <taxon>Embryophyta</taxon>
        <taxon>Tracheophyta</taxon>
        <taxon>Spermatophyta</taxon>
        <taxon>Magnoliopsida</taxon>
        <taxon>eudicotyledons</taxon>
        <taxon>Gunneridae</taxon>
        <taxon>Pentapetalae</taxon>
        <taxon>rosids</taxon>
        <taxon>fabids</taxon>
        <taxon>Fabales</taxon>
        <taxon>Fabaceae</taxon>
        <taxon>Papilionoideae</taxon>
        <taxon>50 kb inversion clade</taxon>
        <taxon>NPAAA clade</taxon>
        <taxon>Hologalegina</taxon>
        <taxon>IRL clade</taxon>
        <taxon>Trifolieae</taxon>
        <taxon>Trifolium</taxon>
    </lineage>
</organism>
<evidence type="ECO:0000256" key="1">
    <source>
        <dbReference type="PROSITE-ProRule" id="PRU00047"/>
    </source>
</evidence>
<feature type="non-terminal residue" evidence="4">
    <location>
        <position position="1"/>
    </location>
</feature>
<dbReference type="InterPro" id="IPR036875">
    <property type="entry name" value="Znf_CCHC_sf"/>
</dbReference>
<feature type="region of interest" description="Disordered" evidence="2">
    <location>
        <begin position="192"/>
        <end position="252"/>
    </location>
</feature>
<dbReference type="PROSITE" id="PS50158">
    <property type="entry name" value="ZF_CCHC"/>
    <property type="match status" value="1"/>
</dbReference>
<accession>A0A392NKV9</accession>
<feature type="domain" description="CCHC-type" evidence="3">
    <location>
        <begin position="264"/>
        <end position="277"/>
    </location>
</feature>
<dbReference type="Pfam" id="PF22936">
    <property type="entry name" value="Pol_BBD"/>
    <property type="match status" value="1"/>
</dbReference>
<evidence type="ECO:0000313" key="4">
    <source>
        <dbReference type="EMBL" id="MCH99725.1"/>
    </source>
</evidence>
<protein>
    <submittedName>
        <fullName evidence="4">F-box protein</fullName>
    </submittedName>
</protein>
<sequence>ILVLDSKNWDRWCALMKSLFGAQDVIDLVTNDYEDLGANPTEAHRTAFKEAKKKDCKALFYIQQNVDAQHFEKISNATRSKEAWDILANYHDGGEKVKQVKLQSYRRKHEMMQMEEDQKVSDYFSKLLAIVNQMQTCGENITEQMVVEKVLRSLNPKFDFIVVAIQEAKDVKTLKIEESQSSLEAHELMVVDRGSERSNQQALQAQTSKKDSNSKNYKKNGKGKVNWSNNGKSKADDKSESSKRGGFVKSHNKKKDFDKSKVQCYNCEKYGHFADKCWFKKDQQNGEEANMAQDNDPNAALMMATTCDESAKNEDWYLDSGCSNHMTSHKEWLTSFDASRKTSIKV</sequence>
<evidence type="ECO:0000256" key="2">
    <source>
        <dbReference type="SAM" id="MobiDB-lite"/>
    </source>
</evidence>
<keyword evidence="1" id="KW-0479">Metal-binding</keyword>
<feature type="compositionally biased region" description="Basic and acidic residues" evidence="2">
    <location>
        <begin position="233"/>
        <end position="243"/>
    </location>
</feature>
<dbReference type="GO" id="GO:0003676">
    <property type="term" value="F:nucleic acid binding"/>
    <property type="evidence" value="ECO:0007669"/>
    <property type="project" value="InterPro"/>
</dbReference>
<name>A0A392NKV9_9FABA</name>
<feature type="non-terminal residue" evidence="4">
    <location>
        <position position="346"/>
    </location>
</feature>
<comment type="caution">
    <text evidence="4">The sequence shown here is derived from an EMBL/GenBank/DDBJ whole genome shotgun (WGS) entry which is preliminary data.</text>
</comment>
<keyword evidence="1" id="KW-0862">Zinc</keyword>
<dbReference type="Proteomes" id="UP000265520">
    <property type="component" value="Unassembled WGS sequence"/>
</dbReference>
<keyword evidence="1" id="KW-0863">Zinc-finger</keyword>
<dbReference type="EMBL" id="LXQA010041136">
    <property type="protein sequence ID" value="MCH99725.1"/>
    <property type="molecule type" value="Genomic_DNA"/>
</dbReference>
<dbReference type="PANTHER" id="PTHR35317:SF35">
    <property type="entry name" value="DUF4219 DOMAIN-CONTAINING PROTEIN"/>
    <property type="match status" value="1"/>
</dbReference>
<dbReference type="InterPro" id="IPR054722">
    <property type="entry name" value="PolX-like_BBD"/>
</dbReference>
<dbReference type="PANTHER" id="PTHR35317">
    <property type="entry name" value="OS04G0629600 PROTEIN"/>
    <property type="match status" value="1"/>
</dbReference>
<dbReference type="SUPFAM" id="SSF57756">
    <property type="entry name" value="Retrovirus zinc finger-like domains"/>
    <property type="match status" value="1"/>
</dbReference>
<dbReference type="AlphaFoldDB" id="A0A392NKV9"/>
<dbReference type="GO" id="GO:0008270">
    <property type="term" value="F:zinc ion binding"/>
    <property type="evidence" value="ECO:0007669"/>
    <property type="project" value="UniProtKB-KW"/>
</dbReference>